<evidence type="ECO:0000256" key="6">
    <source>
        <dbReference type="SAM" id="Phobius"/>
    </source>
</evidence>
<feature type="transmembrane region" description="Helical" evidence="6">
    <location>
        <begin position="94"/>
        <end position="114"/>
    </location>
</feature>
<comment type="subcellular location">
    <subcellularLocation>
        <location evidence="1">Cell membrane</location>
        <topology evidence="1">Multi-pass membrane protein</topology>
    </subcellularLocation>
</comment>
<evidence type="ECO:0000313" key="8">
    <source>
        <dbReference type="EMBL" id="MDO3720800.1"/>
    </source>
</evidence>
<feature type="transmembrane region" description="Helical" evidence="6">
    <location>
        <begin position="6"/>
        <end position="27"/>
    </location>
</feature>
<protein>
    <submittedName>
        <fullName evidence="8">Type II secretion system F family protein</fullName>
    </submittedName>
</protein>
<keyword evidence="2" id="KW-1003">Cell membrane</keyword>
<keyword evidence="4 6" id="KW-1133">Transmembrane helix</keyword>
<comment type="caution">
    <text evidence="8">The sequence shown here is derived from an EMBL/GenBank/DDBJ whole genome shotgun (WGS) entry which is preliminary data.</text>
</comment>
<gene>
    <name evidence="8" type="ORF">QVZ43_03635</name>
</gene>
<reference evidence="8" key="1">
    <citation type="submission" date="2023-07" db="EMBL/GenBank/DDBJ databases">
        <title>Marinobacter sp. chi1 genome sequencing and assembly.</title>
        <authorList>
            <person name="Park S."/>
        </authorList>
    </citation>
    <scope>NUCLEOTIDE SEQUENCE</scope>
    <source>
        <strain evidence="8">Chi1</strain>
    </source>
</reference>
<evidence type="ECO:0000256" key="5">
    <source>
        <dbReference type="ARBA" id="ARBA00023136"/>
    </source>
</evidence>
<feature type="transmembrane region" description="Helical" evidence="6">
    <location>
        <begin position="265"/>
        <end position="283"/>
    </location>
</feature>
<proteinExistence type="predicted"/>
<keyword evidence="5 6" id="KW-0472">Membrane</keyword>
<evidence type="ECO:0000313" key="9">
    <source>
        <dbReference type="Proteomes" id="UP001168640"/>
    </source>
</evidence>
<keyword evidence="3 6" id="KW-0812">Transmembrane</keyword>
<evidence type="ECO:0000256" key="1">
    <source>
        <dbReference type="ARBA" id="ARBA00004651"/>
    </source>
</evidence>
<sequence length="324" mass="36384">MSVDLMILLSVFVAVILLSQALMLPVYRPQRGDTRYIKERLEAIREERGGKEAEISVFRKNKLEKASAWGRQLEALPFIANITLRLEQSGSDDLAYRYIAKALLLAALAAVGVFFWKNSIGLSAIAFVVIPAAFYVSLNKRFAKRIDKIEEQFPEALGIIGRSLQAGHAFPDAVKMTYEELEGPISEEFYKIFNDINYRKSVKAALLFFVERVPTVSAMAFSSAVIVQKETGGNLAENVKNLSKIIRQRFAFKRKVKTLSAEGRMSAWVLVLMPIALFAFLYFTSPDYAQELTGTEQGRELLLYGFLGMGAGVFWLGRLIRLDV</sequence>
<feature type="transmembrane region" description="Helical" evidence="6">
    <location>
        <begin position="303"/>
        <end position="320"/>
    </location>
</feature>
<feature type="domain" description="Type II secretion system protein GspF" evidence="7">
    <location>
        <begin position="160"/>
        <end position="282"/>
    </location>
</feature>
<accession>A0ABT8VXS7</accession>
<dbReference type="PANTHER" id="PTHR35007:SF1">
    <property type="entry name" value="PILUS ASSEMBLY PROTEIN"/>
    <property type="match status" value="1"/>
</dbReference>
<organism evidence="8 9">
    <name type="scientific">Marinobacter suaedae</name>
    <dbReference type="NCBI Taxonomy" id="3057675"/>
    <lineage>
        <taxon>Bacteria</taxon>
        <taxon>Pseudomonadati</taxon>
        <taxon>Pseudomonadota</taxon>
        <taxon>Gammaproteobacteria</taxon>
        <taxon>Pseudomonadales</taxon>
        <taxon>Marinobacteraceae</taxon>
        <taxon>Marinobacter</taxon>
    </lineage>
</organism>
<dbReference type="RefSeq" id="WP_302908910.1">
    <property type="nucleotide sequence ID" value="NZ_JAUMIS010000001.1"/>
</dbReference>
<evidence type="ECO:0000256" key="2">
    <source>
        <dbReference type="ARBA" id="ARBA00022475"/>
    </source>
</evidence>
<evidence type="ECO:0000256" key="4">
    <source>
        <dbReference type="ARBA" id="ARBA00022989"/>
    </source>
</evidence>
<dbReference type="PANTHER" id="PTHR35007">
    <property type="entry name" value="INTEGRAL MEMBRANE PROTEIN-RELATED"/>
    <property type="match status" value="1"/>
</dbReference>
<name>A0ABT8VXS7_9GAMM</name>
<feature type="transmembrane region" description="Helical" evidence="6">
    <location>
        <begin position="120"/>
        <end position="138"/>
    </location>
</feature>
<dbReference type="Proteomes" id="UP001168640">
    <property type="component" value="Unassembled WGS sequence"/>
</dbReference>
<dbReference type="EMBL" id="JAUMIS010000001">
    <property type="protein sequence ID" value="MDO3720800.1"/>
    <property type="molecule type" value="Genomic_DNA"/>
</dbReference>
<keyword evidence="9" id="KW-1185">Reference proteome</keyword>
<evidence type="ECO:0000256" key="3">
    <source>
        <dbReference type="ARBA" id="ARBA00022692"/>
    </source>
</evidence>
<dbReference type="Pfam" id="PF00482">
    <property type="entry name" value="T2SSF"/>
    <property type="match status" value="1"/>
</dbReference>
<evidence type="ECO:0000259" key="7">
    <source>
        <dbReference type="Pfam" id="PF00482"/>
    </source>
</evidence>
<dbReference type="InterPro" id="IPR018076">
    <property type="entry name" value="T2SS_GspF_dom"/>
</dbReference>